<proteinExistence type="predicted"/>
<sequence>MPSGVSPRDQAPSIALPLPLQYYLPIAAKATGFSPSITETSDSSITEEDVAFTSDAFKALLEMFLRVWYLIIDEKSMVGLDMQFWVEQRCRGPEEEEASKMPAAPAPKEDAQPAPRKSQTMTRFSANEKEQMKTGNRTAYVAMPKNLTARRATKPSVSHLD</sequence>
<evidence type="ECO:0000313" key="2">
    <source>
        <dbReference type="EMBL" id="KAJ5261594.1"/>
    </source>
</evidence>
<keyword evidence="3" id="KW-1185">Reference proteome</keyword>
<dbReference type="EMBL" id="JAPVEB010000006">
    <property type="protein sequence ID" value="KAJ5261594.1"/>
    <property type="molecule type" value="Genomic_DNA"/>
</dbReference>
<name>A0ABQ8W9S1_PENCH</name>
<evidence type="ECO:0000256" key="1">
    <source>
        <dbReference type="SAM" id="MobiDB-lite"/>
    </source>
</evidence>
<gene>
    <name evidence="2" type="ORF">N7505_008461</name>
</gene>
<organism evidence="2 3">
    <name type="scientific">Penicillium chrysogenum</name>
    <name type="common">Penicillium notatum</name>
    <dbReference type="NCBI Taxonomy" id="5076"/>
    <lineage>
        <taxon>Eukaryota</taxon>
        <taxon>Fungi</taxon>
        <taxon>Dikarya</taxon>
        <taxon>Ascomycota</taxon>
        <taxon>Pezizomycotina</taxon>
        <taxon>Eurotiomycetes</taxon>
        <taxon>Eurotiomycetidae</taxon>
        <taxon>Eurotiales</taxon>
        <taxon>Aspergillaceae</taxon>
        <taxon>Penicillium</taxon>
        <taxon>Penicillium chrysogenum species complex</taxon>
    </lineage>
</organism>
<comment type="caution">
    <text evidence="2">The sequence shown here is derived from an EMBL/GenBank/DDBJ whole genome shotgun (WGS) entry which is preliminary data.</text>
</comment>
<dbReference type="Proteomes" id="UP001220256">
    <property type="component" value="Unassembled WGS sequence"/>
</dbReference>
<evidence type="ECO:0000313" key="3">
    <source>
        <dbReference type="Proteomes" id="UP001220256"/>
    </source>
</evidence>
<feature type="region of interest" description="Disordered" evidence="1">
    <location>
        <begin position="90"/>
        <end position="161"/>
    </location>
</feature>
<protein>
    <submittedName>
        <fullName evidence="2">Uncharacterized protein</fullName>
    </submittedName>
</protein>
<reference evidence="2 3" key="1">
    <citation type="journal article" date="2023" name="IMA Fungus">
        <title>Comparative genomic study of the Penicillium genus elucidates a diverse pangenome and 15 lateral gene transfer events.</title>
        <authorList>
            <person name="Petersen C."/>
            <person name="Sorensen T."/>
            <person name="Nielsen M.R."/>
            <person name="Sondergaard T.E."/>
            <person name="Sorensen J.L."/>
            <person name="Fitzpatrick D.A."/>
            <person name="Frisvad J.C."/>
            <person name="Nielsen K.L."/>
        </authorList>
    </citation>
    <scope>NUCLEOTIDE SEQUENCE [LARGE SCALE GENOMIC DNA]</scope>
    <source>
        <strain evidence="2 3">IBT 3361</strain>
    </source>
</reference>
<accession>A0ABQ8W9S1</accession>